<keyword evidence="3" id="KW-0540">Nuclease</keyword>
<dbReference type="Proteomes" id="UP001596353">
    <property type="component" value="Unassembled WGS sequence"/>
</dbReference>
<keyword evidence="3" id="KW-0378">Hydrolase</keyword>
<dbReference type="InterPro" id="IPR044925">
    <property type="entry name" value="His-Me_finger_sf"/>
</dbReference>
<keyword evidence="3" id="KW-0255">Endonuclease</keyword>
<reference evidence="4" key="1">
    <citation type="journal article" date="2019" name="Int. J. Syst. Evol. Microbiol.">
        <title>The Global Catalogue of Microorganisms (GCM) 10K type strain sequencing project: providing services to taxonomists for standard genome sequencing and annotation.</title>
        <authorList>
            <consortium name="The Broad Institute Genomics Platform"/>
            <consortium name="The Broad Institute Genome Sequencing Center for Infectious Disease"/>
            <person name="Wu L."/>
            <person name="Ma J."/>
        </authorList>
    </citation>
    <scope>NUCLEOTIDE SEQUENCE [LARGE SCALE GENOMIC DNA]</scope>
    <source>
        <strain evidence="4">CCUG 66188</strain>
    </source>
</reference>
<protein>
    <submittedName>
        <fullName evidence="3">HNH endonuclease signature motif containing protein</fullName>
        <ecNumber evidence="3">3.1.-.-</ecNumber>
    </submittedName>
</protein>
<proteinExistence type="predicted"/>
<dbReference type="EMBL" id="JBHSWG010000001">
    <property type="protein sequence ID" value="MFC6760417.1"/>
    <property type="molecule type" value="Genomic_DNA"/>
</dbReference>
<dbReference type="GO" id="GO:0016787">
    <property type="term" value="F:hydrolase activity"/>
    <property type="evidence" value="ECO:0007669"/>
    <property type="project" value="UniProtKB-KW"/>
</dbReference>
<evidence type="ECO:0000259" key="2">
    <source>
        <dbReference type="Pfam" id="PF13392"/>
    </source>
</evidence>
<sequence>MLALARGLDSYGYGRLRIAPSRAQYRAHRISYRIAFGKDPGELYVCHKCDNPQCCNPSHMFLGTAADNNADKIAKGRTRSGDHTGANNGNAKLTEAMARRAVELIQAGKTNVAIGRELAVGHSLISRIRVGRSWRDLSLSMGYEPKASKQSPKSGRTKCKLRAPPVRPPDQRRDQTAPISLGPLISATVAEAEHA</sequence>
<dbReference type="Gene3D" id="3.90.75.10">
    <property type="entry name" value="Homing Intron 3 (I-ppo) Encoded Endonuclease, Chain A"/>
    <property type="match status" value="1"/>
</dbReference>
<keyword evidence="4" id="KW-1185">Reference proteome</keyword>
<dbReference type="InterPro" id="IPR003615">
    <property type="entry name" value="HNH_nuc"/>
</dbReference>
<name>A0ABW2B4V1_9RHOB</name>
<dbReference type="InterPro" id="IPR044930">
    <property type="entry name" value="Homing_endonuclease_His-Me"/>
</dbReference>
<dbReference type="SUPFAM" id="SSF54060">
    <property type="entry name" value="His-Me finger endonucleases"/>
    <property type="match status" value="1"/>
</dbReference>
<dbReference type="EC" id="3.1.-.-" evidence="3"/>
<dbReference type="Pfam" id="PF13392">
    <property type="entry name" value="HNH_3"/>
    <property type="match status" value="1"/>
</dbReference>
<accession>A0ABW2B4V1</accession>
<comment type="caution">
    <text evidence="3">The sequence shown here is derived from an EMBL/GenBank/DDBJ whole genome shotgun (WGS) entry which is preliminary data.</text>
</comment>
<organism evidence="3 4">
    <name type="scientific">Sulfitobacter porphyrae</name>
    <dbReference type="NCBI Taxonomy" id="1246864"/>
    <lineage>
        <taxon>Bacteria</taxon>
        <taxon>Pseudomonadati</taxon>
        <taxon>Pseudomonadota</taxon>
        <taxon>Alphaproteobacteria</taxon>
        <taxon>Rhodobacterales</taxon>
        <taxon>Roseobacteraceae</taxon>
        <taxon>Sulfitobacter</taxon>
    </lineage>
</organism>
<dbReference type="GO" id="GO:0004519">
    <property type="term" value="F:endonuclease activity"/>
    <property type="evidence" value="ECO:0007669"/>
    <property type="project" value="UniProtKB-KW"/>
</dbReference>
<evidence type="ECO:0000313" key="4">
    <source>
        <dbReference type="Proteomes" id="UP001596353"/>
    </source>
</evidence>
<feature type="region of interest" description="Disordered" evidence="1">
    <location>
        <begin position="144"/>
        <end position="184"/>
    </location>
</feature>
<feature type="domain" description="HNH nuclease" evidence="2">
    <location>
        <begin position="25"/>
        <end position="69"/>
    </location>
</feature>
<gene>
    <name evidence="3" type="ORF">ACFQFQ_14470</name>
</gene>
<evidence type="ECO:0000256" key="1">
    <source>
        <dbReference type="SAM" id="MobiDB-lite"/>
    </source>
</evidence>
<evidence type="ECO:0000313" key="3">
    <source>
        <dbReference type="EMBL" id="MFC6760417.1"/>
    </source>
</evidence>